<organism evidence="2 3">
    <name type="scientific">Salipiger mucosus DSM 16094</name>
    <dbReference type="NCBI Taxonomy" id="1123237"/>
    <lineage>
        <taxon>Bacteria</taxon>
        <taxon>Pseudomonadati</taxon>
        <taxon>Pseudomonadota</taxon>
        <taxon>Alphaproteobacteria</taxon>
        <taxon>Rhodobacterales</taxon>
        <taxon>Roseobacteraceae</taxon>
        <taxon>Salipiger</taxon>
    </lineage>
</organism>
<dbReference type="EMBL" id="APVH01000040">
    <property type="protein sequence ID" value="EPX78331.1"/>
    <property type="molecule type" value="Genomic_DNA"/>
</dbReference>
<dbReference type="HOGENOM" id="CLU_096802_4_0_5"/>
<feature type="domain" description="GAF" evidence="1">
    <location>
        <begin position="20"/>
        <end position="168"/>
    </location>
</feature>
<dbReference type="STRING" id="1123237.Salmuc_03947"/>
<evidence type="ECO:0000259" key="1">
    <source>
        <dbReference type="SMART" id="SM00065"/>
    </source>
</evidence>
<dbReference type="eggNOG" id="COG2203">
    <property type="taxonomic scope" value="Bacteria"/>
</dbReference>
<dbReference type="SUPFAM" id="SSF55781">
    <property type="entry name" value="GAF domain-like"/>
    <property type="match status" value="1"/>
</dbReference>
<proteinExistence type="predicted"/>
<dbReference type="Gene3D" id="3.30.450.40">
    <property type="match status" value="1"/>
</dbReference>
<dbReference type="InterPro" id="IPR029016">
    <property type="entry name" value="GAF-like_dom_sf"/>
</dbReference>
<gene>
    <name evidence="2" type="ORF">Salmuc_03947</name>
</gene>
<keyword evidence="3" id="KW-1185">Reference proteome</keyword>
<reference evidence="3" key="1">
    <citation type="journal article" date="2014" name="Stand. Genomic Sci.">
        <title>Genome sequence of the exopolysaccharide-producing Salipiger mucosus type strain (DSM 16094(T)), a moderately halophilic member of the Roseobacter clade.</title>
        <authorList>
            <person name="Riedel T."/>
            <person name="Spring S."/>
            <person name="Fiebig A."/>
            <person name="Petersen J."/>
            <person name="Kyrpides N.C."/>
            <person name="Goker M."/>
            <person name="Klenk H.P."/>
        </authorList>
    </citation>
    <scope>NUCLEOTIDE SEQUENCE [LARGE SCALE GENOMIC DNA]</scope>
    <source>
        <strain evidence="3">DSM 16094</strain>
    </source>
</reference>
<comment type="caution">
    <text evidence="2">The sequence shown here is derived from an EMBL/GenBank/DDBJ whole genome shotgun (WGS) entry which is preliminary data.</text>
</comment>
<dbReference type="Proteomes" id="UP000015347">
    <property type="component" value="Unassembled WGS sequence"/>
</dbReference>
<evidence type="ECO:0000313" key="3">
    <source>
        <dbReference type="Proteomes" id="UP000015347"/>
    </source>
</evidence>
<dbReference type="SMART" id="SM00065">
    <property type="entry name" value="GAF"/>
    <property type="match status" value="1"/>
</dbReference>
<sequence length="171" mass="18926">MEETDVKRFTLNDLGLFDRGPDAVFDNIVDLVHQTVLAPIALVSVIDDKNERQVFKASRGLCREHPEVCSTPLSLSLCNEVRLRSGPLVIPDLSRDPEFRDHPARHEMGVSAYLGAPLKGPADDMIGAVCAIDTTPRIWSERDRKCIEKLADLGSQQVLLRAALQTLKLIA</sequence>
<evidence type="ECO:0000313" key="2">
    <source>
        <dbReference type="EMBL" id="EPX78331.1"/>
    </source>
</evidence>
<protein>
    <recommendedName>
        <fullName evidence="1">GAF domain-containing protein</fullName>
    </recommendedName>
</protein>
<dbReference type="AlphaFoldDB" id="S9QAC6"/>
<dbReference type="InterPro" id="IPR003018">
    <property type="entry name" value="GAF"/>
</dbReference>
<dbReference type="PANTHER" id="PTHR43102">
    <property type="entry name" value="SLR1143 PROTEIN"/>
    <property type="match status" value="1"/>
</dbReference>
<dbReference type="Pfam" id="PF01590">
    <property type="entry name" value="GAF"/>
    <property type="match status" value="1"/>
</dbReference>
<name>S9QAC6_9RHOB</name>
<accession>S9QAC6</accession>
<dbReference type="PANTHER" id="PTHR43102:SF2">
    <property type="entry name" value="GAF DOMAIN-CONTAINING PROTEIN"/>
    <property type="match status" value="1"/>
</dbReference>